<feature type="domain" description="Spore coat protein U/FanG" evidence="2">
    <location>
        <begin position="34"/>
        <end position="181"/>
    </location>
</feature>
<sequence>MNLHLLHLRLRQSALLALLYSASVGLAHGDTLSQNIQVSATVTAGCLLGASGASLGVINFGSNITNLANPIDVSSTVNAGSISLKCTPSTLVKVDIDSGLYASGGISAGRAIKHSTLSNTLKYQLYQDSGHATIWGNGTNGGSSQNVTADGTQQTLTVYARLLAQSNLPAAGQYSDTVVVTFTY</sequence>
<dbReference type="SMART" id="SM00972">
    <property type="entry name" value="SCPU"/>
    <property type="match status" value="1"/>
</dbReference>
<dbReference type="PANTHER" id="PTHR37089:SF3">
    <property type="entry name" value="EXPORTED PROTEIN"/>
    <property type="match status" value="1"/>
</dbReference>
<dbReference type="EMBL" id="LS483470">
    <property type="protein sequence ID" value="SQI41890.1"/>
    <property type="molecule type" value="Genomic_DNA"/>
</dbReference>
<name>A0A2X4V9A3_9GAMM</name>
<dbReference type="KEGG" id="lri:NCTC12151_02404"/>
<feature type="chain" id="PRO_5015894246" evidence="1">
    <location>
        <begin position="28"/>
        <end position="184"/>
    </location>
</feature>
<evidence type="ECO:0000313" key="3">
    <source>
        <dbReference type="EMBL" id="SQI41890.1"/>
    </source>
</evidence>
<keyword evidence="1" id="KW-0732">Signal</keyword>
<keyword evidence="4" id="KW-1185">Reference proteome</keyword>
<organism evidence="3 4">
    <name type="scientific">Leminorella richardii</name>
    <dbReference type="NCBI Taxonomy" id="158841"/>
    <lineage>
        <taxon>Bacteria</taxon>
        <taxon>Pseudomonadati</taxon>
        <taxon>Pseudomonadota</taxon>
        <taxon>Gammaproteobacteria</taxon>
        <taxon>Enterobacterales</taxon>
        <taxon>Budviciaceae</taxon>
        <taxon>Leminorella</taxon>
    </lineage>
</organism>
<dbReference type="InterPro" id="IPR007893">
    <property type="entry name" value="Spore_coat_U/FanG"/>
</dbReference>
<protein>
    <submittedName>
        <fullName evidence="3">Uncharacterized secreted protein</fullName>
    </submittedName>
</protein>
<dbReference type="Pfam" id="PF05229">
    <property type="entry name" value="SCPU"/>
    <property type="match status" value="1"/>
</dbReference>
<reference evidence="3 4" key="1">
    <citation type="submission" date="2018-06" db="EMBL/GenBank/DDBJ databases">
        <authorList>
            <consortium name="Pathogen Informatics"/>
            <person name="Doyle S."/>
        </authorList>
    </citation>
    <scope>NUCLEOTIDE SEQUENCE [LARGE SCALE GENOMIC DNA]</scope>
    <source>
        <strain evidence="3 4">NCTC12151</strain>
    </source>
</reference>
<dbReference type="Proteomes" id="UP000249005">
    <property type="component" value="Chromosome 1"/>
</dbReference>
<dbReference type="RefSeq" id="WP_170126525.1">
    <property type="nucleotide sequence ID" value="NZ_LR698987.1"/>
</dbReference>
<proteinExistence type="predicted"/>
<feature type="signal peptide" evidence="1">
    <location>
        <begin position="1"/>
        <end position="27"/>
    </location>
</feature>
<dbReference type="InterPro" id="IPR053167">
    <property type="entry name" value="Spore_coat_component"/>
</dbReference>
<evidence type="ECO:0000256" key="1">
    <source>
        <dbReference type="SAM" id="SignalP"/>
    </source>
</evidence>
<evidence type="ECO:0000313" key="4">
    <source>
        <dbReference type="Proteomes" id="UP000249005"/>
    </source>
</evidence>
<dbReference type="PANTHER" id="PTHR37089">
    <property type="entry name" value="PROTEIN U-RELATED"/>
    <property type="match status" value="1"/>
</dbReference>
<evidence type="ECO:0000259" key="2">
    <source>
        <dbReference type="Pfam" id="PF05229"/>
    </source>
</evidence>
<accession>A0A2X4V9A3</accession>
<gene>
    <name evidence="3" type="ORF">NCTC12151_02404</name>
</gene>
<dbReference type="AlphaFoldDB" id="A0A2X4V9A3"/>